<reference evidence="2 3" key="1">
    <citation type="submission" date="2023-04" db="EMBL/GenBank/DDBJ databases">
        <title>A. sendaiensis sub sp. chiapanensis a novel subspecie with specific adaptation in bacterial cell wall isolated from an active volcano.</title>
        <authorList>
            <person name="Alvarez Gutierrez P.E."/>
            <person name="Ortiz Cortes L.Y."/>
        </authorList>
    </citation>
    <scope>NUCLEOTIDE SEQUENCE [LARGE SCALE GENOMIC DNA]</scope>
    <source>
        <strain evidence="2 3">PA2</strain>
    </source>
</reference>
<dbReference type="RefSeq" id="WP_283204654.1">
    <property type="nucleotide sequence ID" value="NZ_JASGCB010000041.1"/>
</dbReference>
<organism evidence="2 3">
    <name type="scientific">Alicyclobacillus sendaiensis PA2</name>
    <dbReference type="NCBI Taxonomy" id="3029425"/>
    <lineage>
        <taxon>Bacteria</taxon>
        <taxon>Bacillati</taxon>
        <taxon>Bacillota</taxon>
        <taxon>Bacilli</taxon>
        <taxon>Bacillales</taxon>
        <taxon>Alicyclobacillaceae</taxon>
        <taxon>Alicyclobacillus</taxon>
    </lineage>
</organism>
<keyword evidence="3" id="KW-1185">Reference proteome</keyword>
<accession>A0ABT6Y1Q4</accession>
<proteinExistence type="predicted"/>
<feature type="region of interest" description="Disordered" evidence="1">
    <location>
        <begin position="1"/>
        <end position="20"/>
    </location>
</feature>
<feature type="compositionally biased region" description="Polar residues" evidence="1">
    <location>
        <begin position="1"/>
        <end position="12"/>
    </location>
</feature>
<gene>
    <name evidence="2" type="ORF">QID03_13930</name>
</gene>
<protein>
    <submittedName>
        <fullName evidence="2">Uncharacterized protein</fullName>
    </submittedName>
</protein>
<evidence type="ECO:0000313" key="2">
    <source>
        <dbReference type="EMBL" id="MDI9261258.1"/>
    </source>
</evidence>
<sequence length="172" mass="18095">MDEVAHNQTSRESSGDDKKGNWVEDVAKIAGDISAGAAGVSLLTMWAPPLSAAADVVSGTSGFIALVADAYLAIRGEQSGRVAALDAVALLPAAGLLKEGAELAEQLRIENVIHPMQYASKNFSDISTDKEWKMIGKTYQEIVGATISVIISVPSTDNEAHERREGKKGSLS</sequence>
<name>A0ABT6Y1Q4_ALISE</name>
<evidence type="ECO:0000313" key="3">
    <source>
        <dbReference type="Proteomes" id="UP001529245"/>
    </source>
</evidence>
<dbReference type="Proteomes" id="UP001529245">
    <property type="component" value="Unassembled WGS sequence"/>
</dbReference>
<comment type="caution">
    <text evidence="2">The sequence shown here is derived from an EMBL/GenBank/DDBJ whole genome shotgun (WGS) entry which is preliminary data.</text>
</comment>
<dbReference type="EMBL" id="JASGCB010000041">
    <property type="protein sequence ID" value="MDI9261258.1"/>
    <property type="molecule type" value="Genomic_DNA"/>
</dbReference>
<evidence type="ECO:0000256" key="1">
    <source>
        <dbReference type="SAM" id="MobiDB-lite"/>
    </source>
</evidence>